<reference evidence="1 2" key="1">
    <citation type="submission" date="2019-05" db="EMBL/GenBank/DDBJ databases">
        <title>Emergence of the Ug99 lineage of the wheat stem rust pathogen through somatic hybridization.</title>
        <authorList>
            <person name="Li F."/>
            <person name="Upadhyaya N.M."/>
            <person name="Sperschneider J."/>
            <person name="Matny O."/>
            <person name="Nguyen-Phuc H."/>
            <person name="Mago R."/>
            <person name="Raley C."/>
            <person name="Miller M.E."/>
            <person name="Silverstein K.A.T."/>
            <person name="Henningsen E."/>
            <person name="Hirsch C.D."/>
            <person name="Visser B."/>
            <person name="Pretorius Z.A."/>
            <person name="Steffenson B.J."/>
            <person name="Schwessinger B."/>
            <person name="Dodds P.N."/>
            <person name="Figueroa M."/>
        </authorList>
    </citation>
    <scope>NUCLEOTIDE SEQUENCE [LARGE SCALE GENOMIC DNA]</scope>
    <source>
        <strain evidence="1 2">Ug99</strain>
    </source>
</reference>
<proteinExistence type="predicted"/>
<organism evidence="1 2">
    <name type="scientific">Puccinia graminis f. sp. tritici</name>
    <dbReference type="NCBI Taxonomy" id="56615"/>
    <lineage>
        <taxon>Eukaryota</taxon>
        <taxon>Fungi</taxon>
        <taxon>Dikarya</taxon>
        <taxon>Basidiomycota</taxon>
        <taxon>Pucciniomycotina</taxon>
        <taxon>Pucciniomycetes</taxon>
        <taxon>Pucciniales</taxon>
        <taxon>Pucciniaceae</taxon>
        <taxon>Puccinia</taxon>
    </lineage>
</organism>
<protein>
    <submittedName>
        <fullName evidence="1">Uncharacterized protein</fullName>
    </submittedName>
</protein>
<sequence length="111" mass="12644">MFCQNSHICVYACFLYAYFQPRISFTLTHVTSRSPIFSKQPNHSPITHFPLPIKLLVINHQSSSKHPEVNNSRPLINQILSSISSIARFTHLGGARDSFWADYLVVIILLC</sequence>
<dbReference type="AlphaFoldDB" id="A0A5B0R5V3"/>
<name>A0A5B0R5V3_PUCGR</name>
<comment type="caution">
    <text evidence="1">The sequence shown here is derived from an EMBL/GenBank/DDBJ whole genome shotgun (WGS) entry which is preliminary data.</text>
</comment>
<evidence type="ECO:0000313" key="2">
    <source>
        <dbReference type="Proteomes" id="UP000325313"/>
    </source>
</evidence>
<dbReference type="EMBL" id="VDEP01000245">
    <property type="protein sequence ID" value="KAA1120294.1"/>
    <property type="molecule type" value="Genomic_DNA"/>
</dbReference>
<dbReference type="Proteomes" id="UP000325313">
    <property type="component" value="Unassembled WGS sequence"/>
</dbReference>
<gene>
    <name evidence="1" type="ORF">PGTUg99_008941</name>
</gene>
<evidence type="ECO:0000313" key="1">
    <source>
        <dbReference type="EMBL" id="KAA1120294.1"/>
    </source>
</evidence>
<accession>A0A5B0R5V3</accession>